<dbReference type="Proteomes" id="UP000092527">
    <property type="component" value="Unassembled WGS sequence"/>
</dbReference>
<protein>
    <submittedName>
        <fullName evidence="4">Nucleoid-associated protein NdpA</fullName>
    </submittedName>
</protein>
<accession>A0AB36E4W4</accession>
<dbReference type="AlphaFoldDB" id="A0AB36E4W4"/>
<dbReference type="InterPro" id="IPR007358">
    <property type="entry name" value="Nucleoid_associated_NdpA"/>
</dbReference>
<comment type="similarity">
    <text evidence="2">Belongs to the YejK family.</text>
</comment>
<dbReference type="EMBL" id="JTJU01000010">
    <property type="protein sequence ID" value="OBX11553.1"/>
    <property type="molecule type" value="Genomic_DNA"/>
</dbReference>
<evidence type="ECO:0000256" key="3">
    <source>
        <dbReference type="ARBA" id="ARBA00022490"/>
    </source>
</evidence>
<dbReference type="GO" id="GO:0003727">
    <property type="term" value="F:single-stranded RNA binding"/>
    <property type="evidence" value="ECO:0007669"/>
    <property type="project" value="TreeGrafter"/>
</dbReference>
<dbReference type="PANTHER" id="PTHR38772">
    <property type="match status" value="1"/>
</dbReference>
<keyword evidence="3" id="KW-0963">Cytoplasm</keyword>
<sequence>MTIQIYAGVIHQIKKQQNSSSVNATLYLQETLHTVNSHLSTFVDYAEKQLQKSGKNNSISGGFGIQHTLSNVLASHYFNQGQPDYLQLSKYLAQGLYHFVIKKSGTSGEYVPMIFYRKGDNDYLLISLISLNKYINIDAQGEFSDTSVIDNEALKVGITINLTEMSTHYAMPNDEQPETYYIQWIQRGSTKLPDYIQDFIPVGERIDNSKSTTATLKSVKNYIATVFEEPKIRHKVESDVVTLMRNKYENGEAVHIEEDIDTLLSSALTTYGLTSKPDFSTYRQEHNIVLDSSFKVDVGKLKPYEKFDLSLTNKGITIKGEMKELGNTVFVEADENSDKKYLKIELEQEEFNQITQRYESLLQ</sequence>
<comment type="caution">
    <text evidence="4">The sequence shown here is derived from an EMBL/GenBank/DDBJ whole genome shotgun (WGS) entry which is preliminary data.</text>
</comment>
<dbReference type="Pfam" id="PF04245">
    <property type="entry name" value="NA37"/>
    <property type="match status" value="1"/>
</dbReference>
<evidence type="ECO:0000256" key="2">
    <source>
        <dbReference type="ARBA" id="ARBA00009035"/>
    </source>
</evidence>
<dbReference type="PANTHER" id="PTHR38772:SF1">
    <property type="entry name" value="NUCLEOID-ASSOCIATED PROTEIN YEJK"/>
    <property type="match status" value="1"/>
</dbReference>
<dbReference type="GO" id="GO:0003690">
    <property type="term" value="F:double-stranded DNA binding"/>
    <property type="evidence" value="ECO:0007669"/>
    <property type="project" value="TreeGrafter"/>
</dbReference>
<comment type="subcellular location">
    <subcellularLocation>
        <location evidence="1">Cytoplasm</location>
        <location evidence="1">Nucleoid</location>
    </subcellularLocation>
</comment>
<reference evidence="4 5" key="1">
    <citation type="submission" date="2014-11" db="EMBL/GenBank/DDBJ databases">
        <title>Pan-genome of Gallibacterium spp.</title>
        <authorList>
            <person name="Kudirkiene E."/>
            <person name="Bojesen A.M."/>
        </authorList>
    </citation>
    <scope>NUCLEOTIDE SEQUENCE [LARGE SCALE GENOMIC DNA]</scope>
    <source>
        <strain evidence="4 5">18469/18</strain>
    </source>
</reference>
<proteinExistence type="inferred from homology"/>
<name>A0AB36E4W4_9PAST</name>
<evidence type="ECO:0000256" key="1">
    <source>
        <dbReference type="ARBA" id="ARBA00004453"/>
    </source>
</evidence>
<organism evidence="4 5">
    <name type="scientific">Gallibacterium salpingitidis</name>
    <dbReference type="NCBI Taxonomy" id="505341"/>
    <lineage>
        <taxon>Bacteria</taxon>
        <taxon>Pseudomonadati</taxon>
        <taxon>Pseudomonadota</taxon>
        <taxon>Gammaproteobacteria</taxon>
        <taxon>Pasteurellales</taxon>
        <taxon>Pasteurellaceae</taxon>
        <taxon>Gallibacterium</taxon>
    </lineage>
</organism>
<evidence type="ECO:0000313" key="5">
    <source>
        <dbReference type="Proteomes" id="UP000092527"/>
    </source>
</evidence>
<dbReference type="RefSeq" id="WP_066111013.1">
    <property type="nucleotide sequence ID" value="NZ_JTJT01000001.1"/>
</dbReference>
<evidence type="ECO:0000313" key="4">
    <source>
        <dbReference type="EMBL" id="OBX11553.1"/>
    </source>
</evidence>
<dbReference type="GO" id="GO:0043590">
    <property type="term" value="C:bacterial nucleoid"/>
    <property type="evidence" value="ECO:0007669"/>
    <property type="project" value="TreeGrafter"/>
</dbReference>
<gene>
    <name evidence="4" type="ORF">QV09_02250</name>
</gene>